<sequence>MMLIITKVIVLIFLGVLLSCIVSTSGCPPSCSCTEKTVSCIGSGLTFVPRNIPKNVEKLYLQRNNITQLNQRDFAGLRKIRKLMLDNNRITCIEDRTFGNLRRLEVLTLNNNDISSLSQQAFPGHLPRLRTFRLHSNPLRCDCNMRWLVNWVKRRSAMAVFTQCFEPRNLRGMNLAEAPTNQLTCSGVTKQNPQCITTACPAPCTCDNGIVDCRGRGLEVIPEYFPSDMTELRLEQNSLETIPAYAFSAYQHLIRIDLSNNHLREIQPHAFQGLTRLTSIIIYGNKLTSLPERIFHGLRNLQLLLLNANKLSCLRQDTFEGLSSLNLLSLYDNKLQSISKGIFDSLRSLETLHLAQNPFICDCRMRWLVKYLKKYPVETSGARCVGPHRNANRKIGVMRSRHFQCSESGASVLTDGCAVEVECPDQCNCDRHTVDCSGQRLTTIPDNIPPYVSELILRDNQIAVLASSGVFKKLHNLKKVDLSNNLLTLIEDGAFFGADSVLEVWLNDNRFADLRGSMFDGLLNLRTLLIRNNRLTCIGNHTFAGLSNLHHLSLYSNRISTVLSGAFSGMPSLSTVNLLSNHLNCNCHLSWLSPWLRRGNVASGNPRCASPSFSSGFPVADINFQDFRCSPNEISLGEPTCLPEQKCPDTCICEGTVVRCGNAGRTSIPVDDIPPDVTELYLEMNSIPDIPMSLNRFVHLTTLDLSNNEITTLNDWSFANLTRLSTLLLAYNRLQCVPPKSFTGLRSLKILSLHGNDLSTLQEGTFDDMASLSNVGFGDNPWYCDCNLRWFAEWIKLGNLEAGIARCSGPARMEGHLMLSSPIDRFVCRGPLDIKIAAKCNPCLSSPCRHNSTCRAHATTFFHCECPTGFEGRHCENVVNPCALNPCMHSGHCLAQDENNFRCDCSNGYAGDRCEVNINECASNPCTSANATCIDRVNGFLCRCPLGWSGEDCNQPVEDLCVSEQPCQNGGTCLSVLDVDSALYRCNCNAGFRGVNCTEYVETCSNHKCENEGVCERNEQSPIGYQCNCRGEFSGQYCNFSPTSVEILRDDPCSEHDCENGAACYIEPDASSFMCRCLTGYTGVKCEKLLTVSFHRDGSYIELPSLLEEMADINITLLLSSTKTNGLIFYNGNLNSPISGSHLAIEFFSGHIRLSYDFGRRSSSTIYSQLPVNDGDTHRVQVLLRDDVISMKVDGSSAIEESTRSGQANSLDIHSSVCLGGMTSAKLLAAKRKWHIRDTTTFIGCIHGLYINETQYDFVQSLPRTEDITQDVRPGCLRDAQSAPCSAARCEHGQCIYTNSKGVVCKCEEGYTGERCDQSISISSACRRNSCQHGNCIPAGISYRCECLKGYHGRFCEAQNFCAGVDCKRGVCQNTATDYKCQCKKNYTGKHCEKRVKHCPGRKIRQYYQIKKVRESNTRPLAGASSTKCRSRRRLTNLVCSGLCASRKRSRKVTFGQSDGLPSACCKPLRIQSKRVRMVCDDGTSLTQIVQKVRRCGCQTCT</sequence>
<feature type="domain" description="CTCK" evidence="9">
    <location>
        <begin position="1399"/>
        <end position="1502"/>
    </location>
</feature>
<dbReference type="PROSITE" id="PS50025">
    <property type="entry name" value="LAM_G_DOMAIN"/>
    <property type="match status" value="1"/>
</dbReference>
<dbReference type="InterPro" id="IPR013320">
    <property type="entry name" value="ConA-like_dom_sf"/>
</dbReference>
<dbReference type="InterPro" id="IPR006207">
    <property type="entry name" value="Cys_knot_C"/>
</dbReference>
<feature type="domain" description="EGF-like" evidence="11">
    <location>
        <begin position="1281"/>
        <end position="1317"/>
    </location>
</feature>
<dbReference type="SMART" id="SM00181">
    <property type="entry name" value="EGF"/>
    <property type="match status" value="9"/>
</dbReference>
<comment type="caution">
    <text evidence="12">The sequence shown here is derived from an EMBL/GenBank/DDBJ whole genome shotgun (WGS) entry which is preliminary data.</text>
</comment>
<dbReference type="CDD" id="cd00054">
    <property type="entry name" value="EGF_CA"/>
    <property type="match status" value="5"/>
</dbReference>
<feature type="domain" description="EGF-like" evidence="11">
    <location>
        <begin position="957"/>
        <end position="998"/>
    </location>
</feature>
<feature type="domain" description="Laminin G" evidence="10">
    <location>
        <begin position="1090"/>
        <end position="1276"/>
    </location>
</feature>
<evidence type="ECO:0000259" key="9">
    <source>
        <dbReference type="PROSITE" id="PS01225"/>
    </source>
</evidence>
<feature type="domain" description="EGF-like" evidence="11">
    <location>
        <begin position="878"/>
        <end position="915"/>
    </location>
</feature>
<gene>
    <name evidence="12" type="ORF">CVLEPA_LOCUS16663</name>
</gene>
<dbReference type="SUPFAM" id="SSF57196">
    <property type="entry name" value="EGF/Laminin"/>
    <property type="match status" value="8"/>
</dbReference>
<feature type="disulfide bond" evidence="7">
    <location>
        <begin position="1307"/>
        <end position="1316"/>
    </location>
</feature>
<dbReference type="SMART" id="SM00369">
    <property type="entry name" value="LRR_TYP"/>
    <property type="match status" value="14"/>
</dbReference>
<dbReference type="InterPro" id="IPR000152">
    <property type="entry name" value="EGF-type_Asp/Asn_hydroxyl_site"/>
</dbReference>
<feature type="disulfide bond" evidence="7">
    <location>
        <begin position="1029"/>
        <end position="1038"/>
    </location>
</feature>
<keyword evidence="1" id="KW-0217">Developmental protein</keyword>
<dbReference type="PANTHER" id="PTHR45836">
    <property type="entry name" value="SLIT HOMOLOG"/>
    <property type="match status" value="1"/>
</dbReference>
<dbReference type="Proteomes" id="UP001642483">
    <property type="component" value="Unassembled WGS sequence"/>
</dbReference>
<dbReference type="PROSITE" id="PS50026">
    <property type="entry name" value="EGF_3"/>
    <property type="match status" value="9"/>
</dbReference>
<dbReference type="PANTHER" id="PTHR45836:SF4">
    <property type="entry name" value="PROTEIN SLIT"/>
    <property type="match status" value="1"/>
</dbReference>
<dbReference type="PROSITE" id="PS51257">
    <property type="entry name" value="PROKAR_LIPOPROTEIN"/>
    <property type="match status" value="1"/>
</dbReference>
<evidence type="ECO:0000313" key="12">
    <source>
        <dbReference type="EMBL" id="CAK8685542.1"/>
    </source>
</evidence>
<dbReference type="SMART" id="SM00179">
    <property type="entry name" value="EGF_CA"/>
    <property type="match status" value="7"/>
</dbReference>
<evidence type="ECO:0000259" key="11">
    <source>
        <dbReference type="PROSITE" id="PS50026"/>
    </source>
</evidence>
<dbReference type="Gene3D" id="2.60.120.200">
    <property type="match status" value="1"/>
</dbReference>
<evidence type="ECO:0000256" key="2">
    <source>
        <dbReference type="ARBA" id="ARBA00022536"/>
    </source>
</evidence>
<feature type="disulfide bond" evidence="7">
    <location>
        <begin position="905"/>
        <end position="914"/>
    </location>
</feature>
<dbReference type="Gene3D" id="2.10.25.10">
    <property type="entry name" value="Laminin"/>
    <property type="match status" value="8"/>
</dbReference>
<evidence type="ECO:0000256" key="5">
    <source>
        <dbReference type="ARBA" id="ARBA00022737"/>
    </source>
</evidence>
<dbReference type="PROSITE" id="PS01187">
    <property type="entry name" value="EGF_CA"/>
    <property type="match status" value="1"/>
</dbReference>
<feature type="domain" description="EGF-like" evidence="11">
    <location>
        <begin position="917"/>
        <end position="954"/>
    </location>
</feature>
<feature type="chain" id="PRO_5046295254" evidence="8">
    <location>
        <begin position="27"/>
        <end position="1502"/>
    </location>
</feature>
<keyword evidence="13" id="KW-1185">Reference proteome</keyword>
<feature type="domain" description="EGF-like" evidence="11">
    <location>
        <begin position="1358"/>
        <end position="1393"/>
    </location>
</feature>
<dbReference type="InterPro" id="IPR001791">
    <property type="entry name" value="Laminin_G"/>
</dbReference>
<dbReference type="SMART" id="SM00365">
    <property type="entry name" value="LRR_SD22"/>
    <property type="match status" value="9"/>
</dbReference>
<dbReference type="Pfam" id="PF01463">
    <property type="entry name" value="LRRCT"/>
    <property type="match status" value="3"/>
</dbReference>
<dbReference type="PROSITE" id="PS00022">
    <property type="entry name" value="EGF_1"/>
    <property type="match status" value="9"/>
</dbReference>
<name>A0ABP0G372_CLALP</name>
<dbReference type="InterPro" id="IPR003591">
    <property type="entry name" value="Leu-rich_rpt_typical-subtyp"/>
</dbReference>
<dbReference type="Gene3D" id="3.80.10.10">
    <property type="entry name" value="Ribonuclease Inhibitor"/>
    <property type="match status" value="4"/>
</dbReference>
<feature type="disulfide bond" evidence="7">
    <location>
        <begin position="944"/>
        <end position="953"/>
    </location>
</feature>
<feature type="disulfide bond" evidence="7">
    <location>
        <begin position="1058"/>
        <end position="1075"/>
    </location>
</feature>
<dbReference type="Pfam" id="PF02210">
    <property type="entry name" value="Laminin_G_2"/>
    <property type="match status" value="1"/>
</dbReference>
<organism evidence="12 13">
    <name type="scientific">Clavelina lepadiformis</name>
    <name type="common">Light-bulb sea squirt</name>
    <name type="synonym">Ascidia lepadiformis</name>
    <dbReference type="NCBI Taxonomy" id="159417"/>
    <lineage>
        <taxon>Eukaryota</taxon>
        <taxon>Metazoa</taxon>
        <taxon>Chordata</taxon>
        <taxon>Tunicata</taxon>
        <taxon>Ascidiacea</taxon>
        <taxon>Aplousobranchia</taxon>
        <taxon>Clavelinidae</taxon>
        <taxon>Clavelina</taxon>
    </lineage>
</organism>
<evidence type="ECO:0000259" key="10">
    <source>
        <dbReference type="PROSITE" id="PS50025"/>
    </source>
</evidence>
<dbReference type="PROSITE" id="PS51450">
    <property type="entry name" value="LRR"/>
    <property type="match status" value="1"/>
</dbReference>
<feature type="disulfide bond" evidence="7">
    <location>
        <begin position="1285"/>
        <end position="1295"/>
    </location>
</feature>
<dbReference type="InterPro" id="IPR000483">
    <property type="entry name" value="Cys-rich_flank_reg_C"/>
</dbReference>
<feature type="disulfide bond" evidence="7">
    <location>
        <begin position="1347"/>
        <end position="1356"/>
    </location>
</feature>
<feature type="domain" description="EGF-like" evidence="11">
    <location>
        <begin position="841"/>
        <end position="876"/>
    </location>
</feature>
<dbReference type="PROSITE" id="PS01186">
    <property type="entry name" value="EGF_2"/>
    <property type="match status" value="7"/>
</dbReference>
<feature type="signal peptide" evidence="8">
    <location>
        <begin position="1"/>
        <end position="26"/>
    </location>
</feature>
<accession>A0ABP0G372</accession>
<dbReference type="SUPFAM" id="SSF49899">
    <property type="entry name" value="Concanavalin A-like lectins/glucanases"/>
    <property type="match status" value="1"/>
</dbReference>
<dbReference type="Pfam" id="PF00560">
    <property type="entry name" value="LRR_1"/>
    <property type="match status" value="1"/>
</dbReference>
<keyword evidence="4 8" id="KW-0732">Signal</keyword>
<keyword evidence="2 7" id="KW-0245">EGF-like domain</keyword>
<proteinExistence type="predicted"/>
<reference evidence="12 13" key="1">
    <citation type="submission" date="2024-02" db="EMBL/GenBank/DDBJ databases">
        <authorList>
            <person name="Daric V."/>
            <person name="Darras S."/>
        </authorList>
    </citation>
    <scope>NUCLEOTIDE SEQUENCE [LARGE SCALE GENOMIC DNA]</scope>
</reference>
<feature type="disulfide bond" evidence="7">
    <location>
        <begin position="988"/>
        <end position="997"/>
    </location>
</feature>
<feature type="disulfide bond" evidence="7">
    <location>
        <begin position="1383"/>
        <end position="1392"/>
    </location>
</feature>
<feature type="disulfide bond" evidence="7">
    <location>
        <begin position="1077"/>
        <end position="1086"/>
    </location>
</feature>
<dbReference type="PROSITE" id="PS01225">
    <property type="entry name" value="CTCK_2"/>
    <property type="match status" value="1"/>
</dbReference>
<feature type="domain" description="EGF-like" evidence="11">
    <location>
        <begin position="1322"/>
        <end position="1357"/>
    </location>
</feature>
<dbReference type="InterPro" id="IPR000372">
    <property type="entry name" value="LRRNT"/>
</dbReference>
<dbReference type="InterPro" id="IPR001611">
    <property type="entry name" value="Leu-rich_rpt"/>
</dbReference>
<dbReference type="InterPro" id="IPR001881">
    <property type="entry name" value="EGF-like_Ca-bd_dom"/>
</dbReference>
<dbReference type="SMART" id="SM00013">
    <property type="entry name" value="LRRNT"/>
    <property type="match status" value="4"/>
</dbReference>
<dbReference type="Pfam" id="PF00008">
    <property type="entry name" value="EGF"/>
    <property type="match status" value="4"/>
</dbReference>
<evidence type="ECO:0000313" key="13">
    <source>
        <dbReference type="Proteomes" id="UP001642483"/>
    </source>
</evidence>
<protein>
    <submittedName>
        <fullName evidence="12">Uncharacterized protein</fullName>
    </submittedName>
</protein>
<evidence type="ECO:0000256" key="7">
    <source>
        <dbReference type="PROSITE-ProRule" id="PRU00076"/>
    </source>
</evidence>
<evidence type="ECO:0000256" key="8">
    <source>
        <dbReference type="SAM" id="SignalP"/>
    </source>
</evidence>
<dbReference type="PROSITE" id="PS00010">
    <property type="entry name" value="ASX_HYDROXYL"/>
    <property type="match status" value="2"/>
</dbReference>
<evidence type="ECO:0000256" key="4">
    <source>
        <dbReference type="ARBA" id="ARBA00022729"/>
    </source>
</evidence>
<feature type="disulfide bond" evidence="7">
    <location>
        <begin position="866"/>
        <end position="875"/>
    </location>
</feature>
<keyword evidence="3" id="KW-0433">Leucine-rich repeat</keyword>
<dbReference type="CDD" id="cd00110">
    <property type="entry name" value="LamG"/>
    <property type="match status" value="1"/>
</dbReference>
<dbReference type="InterPro" id="IPR032675">
    <property type="entry name" value="LRR_dom_sf"/>
</dbReference>
<dbReference type="SMART" id="SM00282">
    <property type="entry name" value="LamG"/>
    <property type="match status" value="1"/>
</dbReference>
<dbReference type="Pfam" id="PF13855">
    <property type="entry name" value="LRR_8"/>
    <property type="match status" value="6"/>
</dbReference>
<feature type="domain" description="EGF-like" evidence="11">
    <location>
        <begin position="1000"/>
        <end position="1039"/>
    </location>
</feature>
<feature type="disulfide bond" evidence="7">
    <location>
        <begin position="1362"/>
        <end position="1372"/>
    </location>
</feature>
<evidence type="ECO:0000256" key="3">
    <source>
        <dbReference type="ARBA" id="ARBA00022614"/>
    </source>
</evidence>
<dbReference type="EMBL" id="CAWYQH010000100">
    <property type="protein sequence ID" value="CAK8685542.1"/>
    <property type="molecule type" value="Genomic_DNA"/>
</dbReference>
<dbReference type="SMART" id="SM00082">
    <property type="entry name" value="LRRCT"/>
    <property type="match status" value="4"/>
</dbReference>
<comment type="caution">
    <text evidence="7">Lacks conserved residue(s) required for the propagation of feature annotation.</text>
</comment>
<keyword evidence="5" id="KW-0677">Repeat</keyword>
<dbReference type="InterPro" id="IPR000742">
    <property type="entry name" value="EGF"/>
</dbReference>
<keyword evidence="6 7" id="KW-1015">Disulfide bond</keyword>
<evidence type="ECO:0000256" key="6">
    <source>
        <dbReference type="ARBA" id="ARBA00023157"/>
    </source>
</evidence>
<dbReference type="InterPro" id="IPR051355">
    <property type="entry name" value="Notch/Slit_guidance"/>
</dbReference>
<dbReference type="SUPFAM" id="SSF52058">
    <property type="entry name" value="L domain-like"/>
    <property type="match status" value="3"/>
</dbReference>
<feature type="disulfide bond" evidence="7">
    <location>
        <begin position="1326"/>
        <end position="1336"/>
    </location>
</feature>
<dbReference type="PROSITE" id="PS01185">
    <property type="entry name" value="CTCK_1"/>
    <property type="match status" value="1"/>
</dbReference>
<feature type="domain" description="EGF-like" evidence="11">
    <location>
        <begin position="1049"/>
        <end position="1087"/>
    </location>
</feature>
<dbReference type="InterPro" id="IPR018097">
    <property type="entry name" value="EGF_Ca-bd_CS"/>
</dbReference>
<dbReference type="SMART" id="SM00041">
    <property type="entry name" value="CT"/>
    <property type="match status" value="1"/>
</dbReference>
<evidence type="ECO:0000256" key="1">
    <source>
        <dbReference type="ARBA" id="ARBA00022473"/>
    </source>
</evidence>
<dbReference type="Pfam" id="PF01462">
    <property type="entry name" value="LRRNT"/>
    <property type="match status" value="1"/>
</dbReference>